<keyword evidence="2" id="KW-1185">Reference proteome</keyword>
<dbReference type="GO" id="GO:0003964">
    <property type="term" value="F:RNA-directed DNA polymerase activity"/>
    <property type="evidence" value="ECO:0007669"/>
    <property type="project" value="UniProtKB-KW"/>
</dbReference>
<evidence type="ECO:0000313" key="2">
    <source>
        <dbReference type="Proteomes" id="UP000325315"/>
    </source>
</evidence>
<keyword evidence="1" id="KW-0695">RNA-directed DNA polymerase</keyword>
<dbReference type="SUPFAM" id="SSF56219">
    <property type="entry name" value="DNase I-like"/>
    <property type="match status" value="1"/>
</dbReference>
<dbReference type="PANTHER" id="PTHR35218:SF9">
    <property type="entry name" value="ENDONUCLEASE_EXONUCLEASE_PHOSPHATASE DOMAIN-CONTAINING PROTEIN"/>
    <property type="match status" value="1"/>
</dbReference>
<dbReference type="AlphaFoldDB" id="A0A5B6UUQ9"/>
<sequence length="141" mass="16301">MVFFMETKINKSRMEQVRRSCGFLNGIDVDSEGSKGGLCLAWKGDVSISLQSFSKRHIDVLIDDSSNENGQHWRFTGFYSSPYTHEKDASWQLLRSLRHNEDPSWFVCGDFNEVMYGFEKKGGLPREERKMEAFQNALEDC</sequence>
<gene>
    <name evidence="1" type="ORF">EPI10_026868</name>
</gene>
<dbReference type="PANTHER" id="PTHR35218">
    <property type="entry name" value="RNASE H DOMAIN-CONTAINING PROTEIN"/>
    <property type="match status" value="1"/>
</dbReference>
<accession>A0A5B6UUQ9</accession>
<dbReference type="InterPro" id="IPR036691">
    <property type="entry name" value="Endo/exonu/phosph_ase_sf"/>
</dbReference>
<comment type="caution">
    <text evidence="1">The sequence shown here is derived from an EMBL/GenBank/DDBJ whole genome shotgun (WGS) entry which is preliminary data.</text>
</comment>
<organism evidence="1 2">
    <name type="scientific">Gossypium australe</name>
    <dbReference type="NCBI Taxonomy" id="47621"/>
    <lineage>
        <taxon>Eukaryota</taxon>
        <taxon>Viridiplantae</taxon>
        <taxon>Streptophyta</taxon>
        <taxon>Embryophyta</taxon>
        <taxon>Tracheophyta</taxon>
        <taxon>Spermatophyta</taxon>
        <taxon>Magnoliopsida</taxon>
        <taxon>eudicotyledons</taxon>
        <taxon>Gunneridae</taxon>
        <taxon>Pentapetalae</taxon>
        <taxon>rosids</taxon>
        <taxon>malvids</taxon>
        <taxon>Malvales</taxon>
        <taxon>Malvaceae</taxon>
        <taxon>Malvoideae</taxon>
        <taxon>Gossypium</taxon>
    </lineage>
</organism>
<protein>
    <submittedName>
        <fullName evidence="1">Reverse transcriptase</fullName>
    </submittedName>
</protein>
<dbReference type="Gene3D" id="3.60.10.10">
    <property type="entry name" value="Endonuclease/exonuclease/phosphatase"/>
    <property type="match status" value="1"/>
</dbReference>
<dbReference type="Proteomes" id="UP000325315">
    <property type="component" value="Unassembled WGS sequence"/>
</dbReference>
<reference evidence="2" key="1">
    <citation type="journal article" date="2019" name="Plant Biotechnol. J.">
        <title>Genome sequencing of the Australian wild diploid species Gossypium australe highlights disease resistance and delayed gland morphogenesis.</title>
        <authorList>
            <person name="Cai Y."/>
            <person name="Cai X."/>
            <person name="Wang Q."/>
            <person name="Wang P."/>
            <person name="Zhang Y."/>
            <person name="Cai C."/>
            <person name="Xu Y."/>
            <person name="Wang K."/>
            <person name="Zhou Z."/>
            <person name="Wang C."/>
            <person name="Geng S."/>
            <person name="Li B."/>
            <person name="Dong Q."/>
            <person name="Hou Y."/>
            <person name="Wang H."/>
            <person name="Ai P."/>
            <person name="Liu Z."/>
            <person name="Yi F."/>
            <person name="Sun M."/>
            <person name="An G."/>
            <person name="Cheng J."/>
            <person name="Zhang Y."/>
            <person name="Shi Q."/>
            <person name="Xie Y."/>
            <person name="Shi X."/>
            <person name="Chang Y."/>
            <person name="Huang F."/>
            <person name="Chen Y."/>
            <person name="Hong S."/>
            <person name="Mi L."/>
            <person name="Sun Q."/>
            <person name="Zhang L."/>
            <person name="Zhou B."/>
            <person name="Peng R."/>
            <person name="Zhang X."/>
            <person name="Liu F."/>
        </authorList>
    </citation>
    <scope>NUCLEOTIDE SEQUENCE [LARGE SCALE GENOMIC DNA]</scope>
    <source>
        <strain evidence="2">cv. PA1801</strain>
    </source>
</reference>
<proteinExistence type="predicted"/>
<keyword evidence="1" id="KW-0808">Transferase</keyword>
<keyword evidence="1" id="KW-0548">Nucleotidyltransferase</keyword>
<dbReference type="OrthoDB" id="1750221at2759"/>
<name>A0A5B6UUQ9_9ROSI</name>
<dbReference type="EMBL" id="SMMG02000009">
    <property type="protein sequence ID" value="KAA3460174.1"/>
    <property type="molecule type" value="Genomic_DNA"/>
</dbReference>
<evidence type="ECO:0000313" key="1">
    <source>
        <dbReference type="EMBL" id="KAA3460174.1"/>
    </source>
</evidence>